<gene>
    <name evidence="1" type="ORF">E2C01_084269</name>
</gene>
<sequence length="63" mass="6796">MDASQSPLTIWEKQQHGESRLSCSTAHSGVCRSSHPGAHYHSLSSSRRDFHVIVCTASSKSAA</sequence>
<keyword evidence="2" id="KW-1185">Reference proteome</keyword>
<dbReference type="Proteomes" id="UP000324222">
    <property type="component" value="Unassembled WGS sequence"/>
</dbReference>
<evidence type="ECO:0000313" key="2">
    <source>
        <dbReference type="Proteomes" id="UP000324222"/>
    </source>
</evidence>
<organism evidence="1 2">
    <name type="scientific">Portunus trituberculatus</name>
    <name type="common">Swimming crab</name>
    <name type="synonym">Neptunus trituberculatus</name>
    <dbReference type="NCBI Taxonomy" id="210409"/>
    <lineage>
        <taxon>Eukaryota</taxon>
        <taxon>Metazoa</taxon>
        <taxon>Ecdysozoa</taxon>
        <taxon>Arthropoda</taxon>
        <taxon>Crustacea</taxon>
        <taxon>Multicrustacea</taxon>
        <taxon>Malacostraca</taxon>
        <taxon>Eumalacostraca</taxon>
        <taxon>Eucarida</taxon>
        <taxon>Decapoda</taxon>
        <taxon>Pleocyemata</taxon>
        <taxon>Brachyura</taxon>
        <taxon>Eubrachyura</taxon>
        <taxon>Portunoidea</taxon>
        <taxon>Portunidae</taxon>
        <taxon>Portuninae</taxon>
        <taxon>Portunus</taxon>
    </lineage>
</organism>
<protein>
    <submittedName>
        <fullName evidence="1">Uncharacterized protein</fullName>
    </submittedName>
</protein>
<proteinExistence type="predicted"/>
<reference evidence="1 2" key="1">
    <citation type="submission" date="2019-05" db="EMBL/GenBank/DDBJ databases">
        <title>Another draft genome of Portunus trituberculatus and its Hox gene families provides insights of decapod evolution.</title>
        <authorList>
            <person name="Jeong J.-H."/>
            <person name="Song I."/>
            <person name="Kim S."/>
            <person name="Choi T."/>
            <person name="Kim D."/>
            <person name="Ryu S."/>
            <person name="Kim W."/>
        </authorList>
    </citation>
    <scope>NUCLEOTIDE SEQUENCE [LARGE SCALE GENOMIC DNA]</scope>
    <source>
        <tissue evidence="1">Muscle</tissue>
    </source>
</reference>
<accession>A0A5B7J3U3</accession>
<dbReference type="AlphaFoldDB" id="A0A5B7J3U3"/>
<dbReference type="EMBL" id="VSRR010080663">
    <property type="protein sequence ID" value="MPC89329.1"/>
    <property type="molecule type" value="Genomic_DNA"/>
</dbReference>
<comment type="caution">
    <text evidence="1">The sequence shown here is derived from an EMBL/GenBank/DDBJ whole genome shotgun (WGS) entry which is preliminary data.</text>
</comment>
<evidence type="ECO:0000313" key="1">
    <source>
        <dbReference type="EMBL" id="MPC89329.1"/>
    </source>
</evidence>
<name>A0A5B7J3U3_PORTR</name>